<protein>
    <recommendedName>
        <fullName evidence="4">Hint domain-containing protein</fullName>
    </recommendedName>
</protein>
<reference evidence="5" key="2">
    <citation type="submission" date="2023-01" db="EMBL/GenBank/DDBJ databases">
        <authorList>
            <person name="Sun Q."/>
            <person name="Evtushenko L."/>
        </authorList>
    </citation>
    <scope>NUCLEOTIDE SEQUENCE</scope>
    <source>
        <strain evidence="5">VKM Ac-2007</strain>
    </source>
</reference>
<evidence type="ECO:0000313" key="6">
    <source>
        <dbReference type="Proteomes" id="UP001143474"/>
    </source>
</evidence>
<feature type="domain" description="Hint" evidence="4">
    <location>
        <begin position="1794"/>
        <end position="1899"/>
    </location>
</feature>
<sequence length="2064" mass="221276">MLAISRFRHARILIPLLVTTLAASFLAVPDPPPAAAASPPVPRVKAGTGPVNRPLPPETRPDRAVEPNERPPVVPLGAKAEGRPVEVDGERWSSLTGKAARKAAVDDGFADLSLRPGYVLGDTSLVTYFDTGQADPSWTAARVRLYDAESQTEQTSTLVTRQDLGTSYCGGASDFCRSFGSADGWILDTRRQYFVTVAAVYGDGREVVSAPSDQAVPRHTIDPPPIPNEQASGCGCGNALALTAAGQASRGLGVNTGTGAYVRTEQDLTMASFGPRFATSRTYSSMNRGASPLGPGWAWSYDMRVTAGEDGVAAVRAEDGAQARYTPLTDGAYRRPPGVRSTLRRTDGGWELTTPRQVRYAFDSQGRLTSIRNARGVGVRLAYEGLGVNITDASGRVAEVRIEGGLIREIKLPDGRNVNYFYTAGLLSSVIDARGFTWKYRYHATTLLAQVVDPHNVAIVSNDYGDDGRVTAQRDGLGRQTTFAWDAAKQEATTTDPDGVVLWDGYRGNSLVYSQRGTGDSDNHRYDRDLNRDLVVNGKQHQHEATFDANGNRLQTKAPQPLGFSERTEFDERNNPTTHTDANGQVWKDTYNEFNELVRSVDPEGHDITHTYDSRGLRTSTTDQRGKVTRFEYLPQGGPNAGLIKASVSPAGRRGEVVYDATGRRVASVDPRGTVTGGNRAAYTTRYAYDAQDRLTSTLEPGKNGAWRSGFDETGRLVRRQTPTDATTDYEYFANGLLKTVDDSRRTTSHTYTDAGRKASSKVHLRTRSPLTTTYGYDGKGLLKTVTSPRGNEPGANPADFTTTYFYDADDNPIRVRHPYPGGGFTDRDIKVDALDRTTNRTDELGKESAFGRDNNGNVTSTVDTLGRRTTMGYDRSGRQTEIKDAAGKSTRTEYDAAGNRIKETNAEGGVTTWAYDDDGLLASVTEPRGNVEGADPARFTTRYEYDQAGNQVKSVDPLGHTTVAVYDASNRTTSLTDAKGRTTHQTYREDNLLATVHTPETPYNPNDPTARSTVYTYSTDGLVESVRDPLGRYTRMAYDDAGRVITKADPLARRVEVTYDAESNPLTAITINGPEWVSPEQRLKRTIVNAYDILGRRTRTALGSEGPAYTFGYDAKDRTTSYGDPTGVREVVYDDEDQIRSVTRRTAGQADETFSYGYDERGNVTSRTYPDGTRVTAGYDADSRLTEQRVTGGIAGEGGAEWRFGYDVAGRRTTTTLPEGTGLTERRVYDDAGRLTGIATARGDAGPVSAFDLTLDQAGNPTKVVTTRGDRSESVSYAYDTADRVTSACYSATSCAAGSQMAGRIDYAYDLMGNRLSQKRTGSAGNDTTVYAYDEADQLIRETVTRPGSSVARDFAYDVNGNQVRAGADRFEYNLDNSLSRATVNGNTTAFAYDATGLRLSATSAGAGRTVSAVQRWSWDVNGTLPQIALDTTTGSNGAVVERQGFTYGLDDEPLALLASGGAHVYTHDWLGGIANMVSATGQVEAGYDYDPFGNPRTGTTLSAQAGRGDAAAPARGAGAAGQSGSGAPDRGASAAPDNPLRFTGAYQDDTTGGGNYYLRERNYNPGTGRFGSTDPRPTGTAATSAYAYASNNPLVYTDPTGMTPDNGPTGGGTAPGQEAVPGPSPEEIAKAQQLQSKSVLDVVLEAGGQILMEIMGINDVLNCLKGDIGACVMAVIGALPWGKIFKAKKIAEAIWRAGKAVFTFFEEIKWAKAILRGAERAAEAAKAAAAKAARAAAEKAAAAKAAAEAYAKKVAAETAERAKALAAKAKAKTKPKAASDRPRVDAPSCKVSNSFVAGTPVLMADGTVKPIEKVGLGELVVAADPKTGETAAKPVVRLILGDGEKNLVRVTVDTDGDKGAATGQVVATDGHPFWVEDEHAWLTADRLTPGMWLRTGAGTHVRVTAIRKWTTHERVHNFTVADVHTYHVLAGAAPVLVHNCSPELARYADSLPQNSKEIDVVARLTTKQNPRGYFGHNMDRSDIGAVDYEARQAIDAAGGHHMGCAEIGCISDAFEAEDPLEDAVMEAVHFAPGTPYHLTPIAPCPEACESLLPRLGIRLSLG</sequence>
<feature type="region of interest" description="Disordered" evidence="2">
    <location>
        <begin position="32"/>
        <end position="77"/>
    </location>
</feature>
<dbReference type="PANTHER" id="PTHR32305">
    <property type="match status" value="1"/>
</dbReference>
<dbReference type="NCBIfam" id="TIGR01643">
    <property type="entry name" value="YD_repeat_2x"/>
    <property type="match status" value="8"/>
</dbReference>
<dbReference type="Gene3D" id="2.180.10.10">
    <property type="entry name" value="RHS repeat-associated core"/>
    <property type="match status" value="3"/>
</dbReference>
<dbReference type="InterPro" id="IPR006530">
    <property type="entry name" value="YD"/>
</dbReference>
<dbReference type="SMART" id="SM00306">
    <property type="entry name" value="HintN"/>
    <property type="match status" value="1"/>
</dbReference>
<feature type="signal peptide" evidence="3">
    <location>
        <begin position="1"/>
        <end position="27"/>
    </location>
</feature>
<evidence type="ECO:0000259" key="4">
    <source>
        <dbReference type="SMART" id="SM00306"/>
    </source>
</evidence>
<accession>A0A9W6MHG0</accession>
<feature type="compositionally biased region" description="Basic and acidic residues" evidence="2">
    <location>
        <begin position="876"/>
        <end position="892"/>
    </location>
</feature>
<evidence type="ECO:0000256" key="1">
    <source>
        <dbReference type="ARBA" id="ARBA00022737"/>
    </source>
</evidence>
<dbReference type="NCBIfam" id="TIGR03696">
    <property type="entry name" value="Rhs_assc_core"/>
    <property type="match status" value="1"/>
</dbReference>
<dbReference type="InterPro" id="IPR022385">
    <property type="entry name" value="Rhs_assc_core"/>
</dbReference>
<reference evidence="5" key="1">
    <citation type="journal article" date="2014" name="Int. J. Syst. Evol. Microbiol.">
        <title>Complete genome sequence of Corynebacterium casei LMG S-19264T (=DSM 44701T), isolated from a smear-ripened cheese.</title>
        <authorList>
            <consortium name="US DOE Joint Genome Institute (JGI-PGF)"/>
            <person name="Walter F."/>
            <person name="Albersmeier A."/>
            <person name="Kalinowski J."/>
            <person name="Ruckert C."/>
        </authorList>
    </citation>
    <scope>NUCLEOTIDE SEQUENCE</scope>
    <source>
        <strain evidence="5">VKM Ac-2007</strain>
    </source>
</reference>
<dbReference type="InterPro" id="IPR003587">
    <property type="entry name" value="Hint_dom_N"/>
</dbReference>
<keyword evidence="1" id="KW-0677">Repeat</keyword>
<feature type="chain" id="PRO_5040839795" description="Hint domain-containing protein" evidence="3">
    <location>
        <begin position="28"/>
        <end position="2064"/>
    </location>
</feature>
<dbReference type="InterPro" id="IPR031325">
    <property type="entry name" value="RHS_repeat"/>
</dbReference>
<dbReference type="InterPro" id="IPR036844">
    <property type="entry name" value="Hint_dom_sf"/>
</dbReference>
<dbReference type="InterPro" id="IPR050708">
    <property type="entry name" value="T6SS_VgrG/RHS"/>
</dbReference>
<gene>
    <name evidence="5" type="ORF">GCM10017600_82260</name>
</gene>
<keyword evidence="6" id="KW-1185">Reference proteome</keyword>
<dbReference type="Gene3D" id="2.170.16.10">
    <property type="entry name" value="Hedgehog/Intein (Hint) domain"/>
    <property type="match status" value="1"/>
</dbReference>
<feature type="region of interest" description="Disordered" evidence="2">
    <location>
        <begin position="1500"/>
        <end position="1581"/>
    </location>
</feature>
<organism evidence="5 6">
    <name type="scientific">Streptosporangium carneum</name>
    <dbReference type="NCBI Taxonomy" id="47481"/>
    <lineage>
        <taxon>Bacteria</taxon>
        <taxon>Bacillati</taxon>
        <taxon>Actinomycetota</taxon>
        <taxon>Actinomycetes</taxon>
        <taxon>Streptosporangiales</taxon>
        <taxon>Streptosporangiaceae</taxon>
        <taxon>Streptosporangium</taxon>
    </lineage>
</organism>
<feature type="region of interest" description="Disordered" evidence="2">
    <location>
        <begin position="1603"/>
        <end position="1626"/>
    </location>
</feature>
<dbReference type="Pfam" id="PF05593">
    <property type="entry name" value="RHS_repeat"/>
    <property type="match status" value="6"/>
</dbReference>
<proteinExistence type="predicted"/>
<evidence type="ECO:0000256" key="3">
    <source>
        <dbReference type="SAM" id="SignalP"/>
    </source>
</evidence>
<dbReference type="InterPro" id="IPR045351">
    <property type="entry name" value="DUF6531"/>
</dbReference>
<dbReference type="Pfam" id="PF07591">
    <property type="entry name" value="PT-HINT"/>
    <property type="match status" value="1"/>
</dbReference>
<dbReference type="PANTHER" id="PTHR32305:SF15">
    <property type="entry name" value="PROTEIN RHSA-RELATED"/>
    <property type="match status" value="1"/>
</dbReference>
<evidence type="ECO:0000313" key="5">
    <source>
        <dbReference type="EMBL" id="GLK14814.1"/>
    </source>
</evidence>
<dbReference type="SUPFAM" id="SSF51294">
    <property type="entry name" value="Hedgehog/intein (Hint) domain"/>
    <property type="match status" value="1"/>
</dbReference>
<evidence type="ECO:0000256" key="2">
    <source>
        <dbReference type="SAM" id="MobiDB-lite"/>
    </source>
</evidence>
<dbReference type="CDD" id="cd00081">
    <property type="entry name" value="Hint"/>
    <property type="match status" value="1"/>
</dbReference>
<name>A0A9W6MHG0_9ACTN</name>
<feature type="compositionally biased region" description="Basic and acidic residues" evidence="2">
    <location>
        <begin position="59"/>
        <end position="69"/>
    </location>
</feature>
<feature type="compositionally biased region" description="Low complexity" evidence="2">
    <location>
        <begin position="1505"/>
        <end position="1519"/>
    </location>
</feature>
<comment type="caution">
    <text evidence="5">The sequence shown here is derived from an EMBL/GenBank/DDBJ whole genome shotgun (WGS) entry which is preliminary data.</text>
</comment>
<dbReference type="Pfam" id="PF25023">
    <property type="entry name" value="TEN_YD-shell"/>
    <property type="match status" value="1"/>
</dbReference>
<feature type="region of interest" description="Disordered" evidence="2">
    <location>
        <begin position="869"/>
        <end position="892"/>
    </location>
</feature>
<keyword evidence="3" id="KW-0732">Signal</keyword>
<dbReference type="InterPro" id="IPR056823">
    <property type="entry name" value="TEN-like_YD-shell"/>
</dbReference>
<feature type="compositionally biased region" description="Pro residues" evidence="2">
    <location>
        <begin position="32"/>
        <end position="42"/>
    </location>
</feature>
<dbReference type="EMBL" id="BSEV01000037">
    <property type="protein sequence ID" value="GLK14814.1"/>
    <property type="molecule type" value="Genomic_DNA"/>
</dbReference>
<dbReference type="Proteomes" id="UP001143474">
    <property type="component" value="Unassembled WGS sequence"/>
</dbReference>
<dbReference type="Pfam" id="PF20148">
    <property type="entry name" value="DUF6531"/>
    <property type="match status" value="1"/>
</dbReference>